<organism evidence="8 9">
    <name type="scientific">Morus notabilis</name>
    <dbReference type="NCBI Taxonomy" id="981085"/>
    <lineage>
        <taxon>Eukaryota</taxon>
        <taxon>Viridiplantae</taxon>
        <taxon>Streptophyta</taxon>
        <taxon>Embryophyta</taxon>
        <taxon>Tracheophyta</taxon>
        <taxon>Spermatophyta</taxon>
        <taxon>Magnoliopsida</taxon>
        <taxon>eudicotyledons</taxon>
        <taxon>Gunneridae</taxon>
        <taxon>Pentapetalae</taxon>
        <taxon>rosids</taxon>
        <taxon>fabids</taxon>
        <taxon>Rosales</taxon>
        <taxon>Moraceae</taxon>
        <taxon>Moreae</taxon>
        <taxon>Morus</taxon>
    </lineage>
</organism>
<evidence type="ECO:0000256" key="5">
    <source>
        <dbReference type="ARBA" id="ARBA00022801"/>
    </source>
</evidence>
<dbReference type="InterPro" id="IPR035669">
    <property type="entry name" value="SGNH_plant_lipase-like"/>
</dbReference>
<dbReference type="PANTHER" id="PTHR45650:SF75">
    <property type="entry name" value="GDSL-LIKE LIPASE_ACYLHYDROLASE"/>
    <property type="match status" value="1"/>
</dbReference>
<dbReference type="AlphaFoldDB" id="W9RLA6"/>
<proteinExistence type="inferred from homology"/>
<dbReference type="GO" id="GO:0016042">
    <property type="term" value="P:lipid catabolic process"/>
    <property type="evidence" value="ECO:0007669"/>
    <property type="project" value="UniProtKB-KW"/>
</dbReference>
<accession>W9RLA6</accession>
<keyword evidence="5" id="KW-0378">Hydrolase</keyword>
<evidence type="ECO:0000256" key="2">
    <source>
        <dbReference type="ARBA" id="ARBA00008668"/>
    </source>
</evidence>
<evidence type="ECO:0000313" key="9">
    <source>
        <dbReference type="Proteomes" id="UP000030645"/>
    </source>
</evidence>
<keyword evidence="6" id="KW-0442">Lipid degradation</keyword>
<gene>
    <name evidence="8" type="ORF">L484_015605</name>
</gene>
<dbReference type="InterPro" id="IPR001087">
    <property type="entry name" value="GDSL"/>
</dbReference>
<reference evidence="9" key="1">
    <citation type="submission" date="2013-01" db="EMBL/GenBank/DDBJ databases">
        <title>Draft Genome Sequence of a Mulberry Tree, Morus notabilis C.K. Schneid.</title>
        <authorList>
            <person name="He N."/>
            <person name="Zhao S."/>
        </authorList>
    </citation>
    <scope>NUCLEOTIDE SEQUENCE</scope>
</reference>
<dbReference type="eggNOG" id="ENOG502SHFG">
    <property type="taxonomic scope" value="Eukaryota"/>
</dbReference>
<dbReference type="Gene3D" id="3.40.50.1110">
    <property type="entry name" value="SGNH hydrolase"/>
    <property type="match status" value="1"/>
</dbReference>
<comment type="similarity">
    <text evidence="2">Belongs to the 'GDSL' lipolytic enzyme family.</text>
</comment>
<dbReference type="Proteomes" id="UP000030645">
    <property type="component" value="Unassembled WGS sequence"/>
</dbReference>
<evidence type="ECO:0000313" key="8">
    <source>
        <dbReference type="EMBL" id="EXB58272.1"/>
    </source>
</evidence>
<dbReference type="SUPFAM" id="SSF52266">
    <property type="entry name" value="SGNH hydrolase"/>
    <property type="match status" value="1"/>
</dbReference>
<dbReference type="CDD" id="cd01837">
    <property type="entry name" value="SGNH_plant_lipase_like"/>
    <property type="match status" value="1"/>
</dbReference>
<dbReference type="GO" id="GO:0005576">
    <property type="term" value="C:extracellular region"/>
    <property type="evidence" value="ECO:0007669"/>
    <property type="project" value="UniProtKB-SubCell"/>
</dbReference>
<dbReference type="PANTHER" id="PTHR45650">
    <property type="entry name" value="GDSL-LIKE LIPASE/ACYLHYDROLASE-RELATED"/>
    <property type="match status" value="1"/>
</dbReference>
<dbReference type="InterPro" id="IPR036514">
    <property type="entry name" value="SGNH_hydro_sf"/>
</dbReference>
<sequence length="351" mass="39439">MQQQHYCVKAEEQVPCFFIFGDSLADSGNNNRLATLAKVNYSPYGIDMPSGPTGRFTNGRTTVDILGELLGFTHFIQPFATADGTNNILDGVNYASGSAGILEETGRHLGENVYFFRQLQNHRIVMSQMGEILGNKELRRRHLNKCLYWVGLGSNDYINNYYSPQFYNSSKIYTPEQFASLLIEQYRRRILKLYKYGARKVALAGIGRIGCTPNSLSLHNTNGSACVDHMNNAVEFFNVKLLTLVDQLNTNLTDAKFIYINSYGMGGGDPTAVGFKYWKVGCCAVNKVGQCVPSEKPCENRREYVFWDSFHPTEALNKITASRIYSAFDLSDSYPMDVNQLIQMPSDFSPL</sequence>
<dbReference type="Pfam" id="PF00657">
    <property type="entry name" value="Lipase_GDSL"/>
    <property type="match status" value="1"/>
</dbReference>
<evidence type="ECO:0000256" key="6">
    <source>
        <dbReference type="ARBA" id="ARBA00022963"/>
    </source>
</evidence>
<keyword evidence="3" id="KW-0964">Secreted</keyword>
<dbReference type="InterPro" id="IPR051238">
    <property type="entry name" value="GDSL_esterase/lipase"/>
</dbReference>
<evidence type="ECO:0000256" key="3">
    <source>
        <dbReference type="ARBA" id="ARBA00022525"/>
    </source>
</evidence>
<keyword evidence="9" id="KW-1185">Reference proteome</keyword>
<keyword evidence="4" id="KW-0732">Signal</keyword>
<evidence type="ECO:0000256" key="4">
    <source>
        <dbReference type="ARBA" id="ARBA00022729"/>
    </source>
</evidence>
<evidence type="ECO:0000256" key="7">
    <source>
        <dbReference type="ARBA" id="ARBA00023098"/>
    </source>
</evidence>
<name>W9RLA6_9ROSA</name>
<protein>
    <submittedName>
        <fullName evidence="8">GDSL esterase/lipase</fullName>
    </submittedName>
</protein>
<evidence type="ECO:0000256" key="1">
    <source>
        <dbReference type="ARBA" id="ARBA00004613"/>
    </source>
</evidence>
<comment type="subcellular location">
    <subcellularLocation>
        <location evidence="1">Secreted</location>
    </subcellularLocation>
</comment>
<keyword evidence="7" id="KW-0443">Lipid metabolism</keyword>
<dbReference type="EMBL" id="KE344357">
    <property type="protein sequence ID" value="EXB58272.1"/>
    <property type="molecule type" value="Genomic_DNA"/>
</dbReference>
<dbReference type="GO" id="GO:0016788">
    <property type="term" value="F:hydrolase activity, acting on ester bonds"/>
    <property type="evidence" value="ECO:0007669"/>
    <property type="project" value="InterPro"/>
</dbReference>
<dbReference type="STRING" id="981085.W9RLA6"/>